<name>A0ABX9SNG9_9GAMM</name>
<dbReference type="GO" id="GO:0004386">
    <property type="term" value="F:helicase activity"/>
    <property type="evidence" value="ECO:0007669"/>
    <property type="project" value="UniProtKB-KW"/>
</dbReference>
<dbReference type="PROSITE" id="PS51192">
    <property type="entry name" value="HELICASE_ATP_BIND_1"/>
    <property type="match status" value="1"/>
</dbReference>
<gene>
    <name evidence="3" type="ORF">BDD30_1645</name>
</gene>
<dbReference type="Pfam" id="PF00271">
    <property type="entry name" value="Helicase_C"/>
    <property type="match status" value="1"/>
</dbReference>
<dbReference type="InterPro" id="IPR050742">
    <property type="entry name" value="Helicase_Restrict-Modif_Enz"/>
</dbReference>
<keyword evidence="3" id="KW-0347">Helicase</keyword>
<organism evidence="3 4">
    <name type="scientific">Photorhabdus asymbiotica</name>
    <dbReference type="NCBI Taxonomy" id="291112"/>
    <lineage>
        <taxon>Bacteria</taxon>
        <taxon>Pseudomonadati</taxon>
        <taxon>Pseudomonadota</taxon>
        <taxon>Gammaproteobacteria</taxon>
        <taxon>Enterobacterales</taxon>
        <taxon>Morganellaceae</taxon>
        <taxon>Photorhabdus</taxon>
    </lineage>
</organism>
<dbReference type="SMART" id="SM00487">
    <property type="entry name" value="DEXDc"/>
    <property type="match status" value="1"/>
</dbReference>
<keyword evidence="3" id="KW-0067">ATP-binding</keyword>
<dbReference type="InterPro" id="IPR006935">
    <property type="entry name" value="Helicase/UvrB_N"/>
</dbReference>
<proteinExistence type="predicted"/>
<evidence type="ECO:0000259" key="1">
    <source>
        <dbReference type="PROSITE" id="PS51192"/>
    </source>
</evidence>
<dbReference type="SUPFAM" id="SSF52540">
    <property type="entry name" value="P-loop containing nucleoside triphosphate hydrolases"/>
    <property type="match status" value="1"/>
</dbReference>
<dbReference type="PANTHER" id="PTHR47396">
    <property type="entry name" value="TYPE I RESTRICTION ENZYME ECOKI R PROTEIN"/>
    <property type="match status" value="1"/>
</dbReference>
<dbReference type="Proteomes" id="UP000280955">
    <property type="component" value="Unassembled WGS sequence"/>
</dbReference>
<reference evidence="3 4" key="1">
    <citation type="submission" date="2018-10" db="EMBL/GenBank/DDBJ databases">
        <title>Genomic Encyclopedia of Archaeal and Bacterial Type Strains, Phase II (KMG-II): from individual species to whole genera.</title>
        <authorList>
            <person name="Goeker M."/>
        </authorList>
    </citation>
    <scope>NUCLEOTIDE SEQUENCE [LARGE SCALE GENOMIC DNA]</scope>
    <source>
        <strain evidence="3 4">DSM 15149</strain>
    </source>
</reference>
<evidence type="ECO:0000313" key="3">
    <source>
        <dbReference type="EMBL" id="RKS59568.1"/>
    </source>
</evidence>
<keyword evidence="4" id="KW-1185">Reference proteome</keyword>
<dbReference type="Gene3D" id="3.40.50.300">
    <property type="entry name" value="P-loop containing nucleotide triphosphate hydrolases"/>
    <property type="match status" value="2"/>
</dbReference>
<dbReference type="RefSeq" id="WP_015835697.1">
    <property type="nucleotide sequence ID" value="NC_012962.1"/>
</dbReference>
<evidence type="ECO:0000313" key="4">
    <source>
        <dbReference type="Proteomes" id="UP000280955"/>
    </source>
</evidence>
<sequence length="521" mass="59698">MKLRDYQQEIFDLITSATTNDLIQLDTGAGKTPIEAALCGWAEHSIIVAHRNILISQCSEKLAAFGIMHDTISTEHTRRRCMLAHKKHGKNFISRGNKKTLVASIDSLISRYKRGKLDLDTHLSWLIVIDEAHHIVPDNKWGDLLDIFHNSRVIGFTATPGRMDGQSLSRKKGGVFDKLVQCEYLKDNSISKLISKNILSGFKFYSPEFYETSHRHRIRSDTLLIANDPIKIYKKFMNNRRTIMMCATIKNAEEHAILFRDAGISAGCISSNMSAVNVSRIIDLFSAGKIKVLCNVDMVGEGFDLPAVDGLIMARQTKSFIMYRQWIGRALRTNPGKDIAIIVDLVGNANDHGYPDDNIIWDIDNPPHTPSAIKNAPCRYCGFWYPIIDMYCPDCGEENILHNRRQSITPYKEIYNLDIELIESSRKEADIRYLQKKKEMEIEKINDCFEYYGHAGRTASRIREKFIESIYKSGIEIIKINEFIEKTQYIDFWFSNFTAKDADNLSTKKALRIFKEWQKSN</sequence>
<dbReference type="PANTHER" id="PTHR47396:SF1">
    <property type="entry name" value="ATP-DEPENDENT HELICASE IRC3-RELATED"/>
    <property type="match status" value="1"/>
</dbReference>
<evidence type="ECO:0000259" key="2">
    <source>
        <dbReference type="PROSITE" id="PS51194"/>
    </source>
</evidence>
<comment type="caution">
    <text evidence="3">The sequence shown here is derived from an EMBL/GenBank/DDBJ whole genome shotgun (WGS) entry which is preliminary data.</text>
</comment>
<dbReference type="PROSITE" id="PS51194">
    <property type="entry name" value="HELICASE_CTER"/>
    <property type="match status" value="1"/>
</dbReference>
<dbReference type="Pfam" id="PF04851">
    <property type="entry name" value="ResIII"/>
    <property type="match status" value="1"/>
</dbReference>
<protein>
    <submittedName>
        <fullName evidence="3">Superfamily II DNA or RNA helicase</fullName>
    </submittedName>
</protein>
<dbReference type="SMART" id="SM00490">
    <property type="entry name" value="HELICc"/>
    <property type="match status" value="1"/>
</dbReference>
<dbReference type="EMBL" id="RBLJ01000002">
    <property type="protein sequence ID" value="RKS59568.1"/>
    <property type="molecule type" value="Genomic_DNA"/>
</dbReference>
<keyword evidence="3" id="KW-0378">Hydrolase</keyword>
<keyword evidence="3" id="KW-0547">Nucleotide-binding</keyword>
<feature type="domain" description="Helicase C-terminal" evidence="2">
    <location>
        <begin position="228"/>
        <end position="430"/>
    </location>
</feature>
<feature type="domain" description="Helicase ATP-binding" evidence="1">
    <location>
        <begin position="12"/>
        <end position="178"/>
    </location>
</feature>
<dbReference type="InterPro" id="IPR014001">
    <property type="entry name" value="Helicase_ATP-bd"/>
</dbReference>
<dbReference type="InterPro" id="IPR027417">
    <property type="entry name" value="P-loop_NTPase"/>
</dbReference>
<dbReference type="InterPro" id="IPR001650">
    <property type="entry name" value="Helicase_C-like"/>
</dbReference>
<accession>A0ABX9SNG9</accession>